<keyword evidence="2" id="KW-0732">Signal</keyword>
<dbReference type="AlphaFoldDB" id="A0A6A6KRD1"/>
<sequence length="285" mass="31472">MANLISNIFYAVISCLTLPNSATLYAARAKSNHKLLFVFGDSLFDPGNNIYLDPTEHIPSYFYPYGMSLKNHSTGRFSDGLVVPDYIALSAKLHIIPPFLKPNSNFVDGASFASAGAGALEIHANADIYAAGGRKFAFQNVAPIGCLPMMKQTYNLKPSQCAQKPLQLAREHNNALSNALEKLESNLKGFKYSIFDYFTEIGNMIDNPSKYGFKVGKVACCGSGAYRGSDCGTEPYELCKNPNEYVFFDGGHTTQHTNFRLSQLMWSGKANVTWPYNVHQLFQLP</sequence>
<reference evidence="3 4" key="1">
    <citation type="journal article" date="2020" name="Mol. Plant">
        <title>The Chromosome-Based Rubber Tree Genome Provides New Insights into Spurge Genome Evolution and Rubber Biosynthesis.</title>
        <authorList>
            <person name="Liu J."/>
            <person name="Shi C."/>
            <person name="Shi C.C."/>
            <person name="Li W."/>
            <person name="Zhang Q.J."/>
            <person name="Zhang Y."/>
            <person name="Li K."/>
            <person name="Lu H.F."/>
            <person name="Shi C."/>
            <person name="Zhu S.T."/>
            <person name="Xiao Z.Y."/>
            <person name="Nan H."/>
            <person name="Yue Y."/>
            <person name="Zhu X.G."/>
            <person name="Wu Y."/>
            <person name="Hong X.N."/>
            <person name="Fan G.Y."/>
            <person name="Tong Y."/>
            <person name="Zhang D."/>
            <person name="Mao C.L."/>
            <person name="Liu Y.L."/>
            <person name="Hao S.J."/>
            <person name="Liu W.Q."/>
            <person name="Lv M.Q."/>
            <person name="Zhang H.B."/>
            <person name="Liu Y."/>
            <person name="Hu-Tang G.R."/>
            <person name="Wang J.P."/>
            <person name="Wang J.H."/>
            <person name="Sun Y.H."/>
            <person name="Ni S.B."/>
            <person name="Chen W.B."/>
            <person name="Zhang X.C."/>
            <person name="Jiao Y.N."/>
            <person name="Eichler E.E."/>
            <person name="Li G.H."/>
            <person name="Liu X."/>
            <person name="Gao L.Z."/>
        </authorList>
    </citation>
    <scope>NUCLEOTIDE SEQUENCE [LARGE SCALE GENOMIC DNA]</scope>
    <source>
        <strain evidence="4">cv. GT1</strain>
        <tissue evidence="3">Leaf</tissue>
    </source>
</reference>
<name>A0A6A6KRD1_HEVBR</name>
<dbReference type="PANTHER" id="PTHR45966">
    <property type="entry name" value="GDSL-LIKE LIPASE/ACYLHYDROLASE"/>
    <property type="match status" value="1"/>
</dbReference>
<dbReference type="Pfam" id="PF00657">
    <property type="entry name" value="Lipase_GDSL"/>
    <property type="match status" value="1"/>
</dbReference>
<gene>
    <name evidence="3" type="ORF">GH714_019615</name>
</gene>
<comment type="similarity">
    <text evidence="1">Belongs to the 'GDSL' lipolytic enzyme family.</text>
</comment>
<evidence type="ECO:0000256" key="2">
    <source>
        <dbReference type="ARBA" id="ARBA00022729"/>
    </source>
</evidence>
<dbReference type="InterPro" id="IPR036514">
    <property type="entry name" value="SGNH_hydro_sf"/>
</dbReference>
<accession>A0A6A6KRD1</accession>
<dbReference type="Gene3D" id="3.40.50.1110">
    <property type="entry name" value="SGNH hydrolase"/>
    <property type="match status" value="2"/>
</dbReference>
<evidence type="ECO:0000313" key="4">
    <source>
        <dbReference type="Proteomes" id="UP000467840"/>
    </source>
</evidence>
<protein>
    <submittedName>
        <fullName evidence="3">Uncharacterized protein</fullName>
    </submittedName>
</protein>
<dbReference type="Proteomes" id="UP000467840">
    <property type="component" value="Chromosome 2"/>
</dbReference>
<dbReference type="PANTHER" id="PTHR45966:SF12">
    <property type="entry name" value="GDSL ESTERASE_LIPASE 1-LIKE ISOFORM X2"/>
    <property type="match status" value="1"/>
</dbReference>
<evidence type="ECO:0000256" key="1">
    <source>
        <dbReference type="ARBA" id="ARBA00008668"/>
    </source>
</evidence>
<dbReference type="InterPro" id="IPR001087">
    <property type="entry name" value="GDSL"/>
</dbReference>
<keyword evidence="4" id="KW-1185">Reference proteome</keyword>
<dbReference type="InterPro" id="IPR044552">
    <property type="entry name" value="GLIP1-5/GLL25"/>
</dbReference>
<evidence type="ECO:0000313" key="3">
    <source>
        <dbReference type="EMBL" id="KAF2291074.1"/>
    </source>
</evidence>
<proteinExistence type="inferred from homology"/>
<dbReference type="GO" id="GO:0016298">
    <property type="term" value="F:lipase activity"/>
    <property type="evidence" value="ECO:0007669"/>
    <property type="project" value="TreeGrafter"/>
</dbReference>
<dbReference type="EMBL" id="JAAGAX010000015">
    <property type="protein sequence ID" value="KAF2291074.1"/>
    <property type="molecule type" value="Genomic_DNA"/>
</dbReference>
<comment type="caution">
    <text evidence="3">The sequence shown here is derived from an EMBL/GenBank/DDBJ whole genome shotgun (WGS) entry which is preliminary data.</text>
</comment>
<organism evidence="3 4">
    <name type="scientific">Hevea brasiliensis</name>
    <name type="common">Para rubber tree</name>
    <name type="synonym">Siphonia brasiliensis</name>
    <dbReference type="NCBI Taxonomy" id="3981"/>
    <lineage>
        <taxon>Eukaryota</taxon>
        <taxon>Viridiplantae</taxon>
        <taxon>Streptophyta</taxon>
        <taxon>Embryophyta</taxon>
        <taxon>Tracheophyta</taxon>
        <taxon>Spermatophyta</taxon>
        <taxon>Magnoliopsida</taxon>
        <taxon>eudicotyledons</taxon>
        <taxon>Gunneridae</taxon>
        <taxon>Pentapetalae</taxon>
        <taxon>rosids</taxon>
        <taxon>fabids</taxon>
        <taxon>Malpighiales</taxon>
        <taxon>Euphorbiaceae</taxon>
        <taxon>Crotonoideae</taxon>
        <taxon>Micrandreae</taxon>
        <taxon>Hevea</taxon>
    </lineage>
</organism>